<dbReference type="SMART" id="SM00822">
    <property type="entry name" value="PKS_KR"/>
    <property type="match status" value="1"/>
</dbReference>
<dbReference type="InterPro" id="IPR020806">
    <property type="entry name" value="PKS_PP-bd"/>
</dbReference>
<dbReference type="InterPro" id="IPR036736">
    <property type="entry name" value="ACP-like_sf"/>
</dbReference>
<feature type="active site" description="Proton acceptor; for dehydratase activity" evidence="6">
    <location>
        <position position="1059"/>
    </location>
</feature>
<feature type="region of interest" description="Disordered" evidence="7">
    <location>
        <begin position="1"/>
        <end position="54"/>
    </location>
</feature>
<dbReference type="GO" id="GO:0004312">
    <property type="term" value="F:fatty acid synthase activity"/>
    <property type="evidence" value="ECO:0007669"/>
    <property type="project" value="TreeGrafter"/>
</dbReference>
<gene>
    <name evidence="11" type="ORF">PG999_002943</name>
</gene>
<dbReference type="SUPFAM" id="SSF55048">
    <property type="entry name" value="Probable ACP-binding domain of malonyl-CoA ACP transacylase"/>
    <property type="match status" value="1"/>
</dbReference>
<sequence length="2491" mass="271557">MTSRSSPNGSASRPNGERHLGSWLSNGAQNHPQVDHEAAPGAAPTASTAGNPSAPGYVQTPIAVIGMSCRLPGRIMTPKNFWDFMMASRVASTTPPESRFSLPGHYDGSQKPYTMKTPGAMFMDVDPSDFDAGFFGINHMDASSMDPQQRQLLEVAYECLENAGIPLETLHGARVGCLVGANTVDYYDMTCRDPEDRTESPTMGSNRALLSNRISHFLDAHGPRYGLIYIYYSPCLAVKLICGSSISLDTACSSTLIALDMACLYLTTNQCDMMIVGGANMYLSPERNEDMGAMRPTASSSGKCHTFDSKADGYVAAEAINCVLLKRVDDAVRDKDPIRAVVRGTSTNSAGRTPGIAMPSATAQAAAIRSAYQNAGITDFSDTGFLECHGTGTLVGDPIEVSGAASVFAPSRNHQEPMIIGSVKSNIGHSEGAAGLSGLIKTVLALERGILPGTATFLSPNPKIDFQGSKVRASRTAVFWPSKSKKRASINSFGFGGANAHAVVEDPQYTLPARRQTHTTSYVNVEDIGDDFFDSDDPPIHSPYMQTSNKPQIVVVSANDEDSLEANIAALSSHLLNVAVKVTLNDLAYTLSERRSHLYHRAYSIQGPSSTSHVKISPGAFTSCTRSSSKPAVVGFVFTGQGAQWPQMGKALLEAFPIARKTVEKLDAALQTLKQPPAWSLITELTTPRSVAALREPEFSQPLVTALQLAYLSVLSTWGIRAKAVVGHSSGEIAAAAYCGYITPSEAIKIAYLRGRAVRDTPSSIPLGMLAVGCGADDVHHYLQDVEHIVQVACFNSPKSVTLSGPIEALEQVKGKLDAGGVFARMLLVNSAYHSQHMRAVGERYMELLHESVQEPDPHDQAKADQAIMFSSVTAKTMTGPVGPEYWCRNMVSPVCFQQAVAYMLYPKEGGEEAIDFLVEIGPSNALSGPIAQICQDLTSTLIAPPFYSSVAKREPESLQSLYETAARLFGAGYNVRLDKVNGYSQEPSEEPLFIIDLPNYSWNHSQKYWHESLASKDWRYRPFIRHDLLGSKILGTPWHTPIFRNRLRLNDNPWLRDHKLGNQIVFPGAAYVSMAMEAIYQHKYMTAWGRGAEVPHRFHYHLEDIKFSRALVLDDTDDYSMISLSLSTIPGSVGSWCSFRVSSLKSPVGLKADDIWNTHATGRIRIETPSNEPTGSRNMIVPLRNPVSARIWYKSMRESGFNFGPSFQKHIAMEYTAGERKGRSTVDLRPPETAVRQSEYVLHPACMDGCFQTVTSSVWEGDRSAVNAALVPFQIDSLSIPHRSVDEAPTDTGISNASSEYVGVGRRDVMKNYASSCQVYHPETGSLLLDMRGLRYTELDSAKESTLGHTCAQVVWDADIDLLSEATFANFIEDLPRTSSNVSVPAIRPAAQRILSLAAHKMPNLSVCEITLDPTDTSSLWLEDQGQARSVFSKYRFFASDAHCVVATREAYATVCHTTADIDFSMLDLASSAAEPTDRFNLVIIKTTSGTASSEAQATILANMESWSSNEGCWLLFVSPTGDESSRTGSAIAESTSFHMIGCSEGLLMARYHPSNEAPKQSRVTESMEMIHLVRFNDEINIRDVEQEVRASLACNLATVVDPFTLGPGSKVLVVDEIKGDVLIKMTQRQWDILQHLVSLSCSILWVTTGAQGPTSITHPSRSLVNGLFRVIRNEEPSLNLITLDVEYEYAAHGYPSKNMIWSIVACTSLLLQREARSKSVGRDSEYAFRQGVLQVSRVVPDLALNRAKEEEFLGRPAEVLADLHSTSSLVRLHAEKIGNIDSLHYNTVSPGPVPLQKNEVEIKVFASGVNFKEVAVTIGIVPENEFLLGGEGAGVITRVSPDVTKFAPGQRVAFFEKGSFSNLVITKTEAVVCIADEMTFVEAATIPCVFMTSYYALVHLARVQKGHTVLVHSAAGGVGNAAIQLCRHLGATVYVTVGTPEKRQFLRETFNIPDDRIFSSRTPEFGAQILKHTAGRGVDVVLNSLTGRLLEESWSIVADGGTMIEIGKKDILDRNSLSMESFNRNASFRALDLGHKEISDDMIARLLMAVFDLVKAGSLRPVFPVRIFPFSDIASAFRLMRTGRHMGKLVISNEGSSDTKSAPIPVRPAPRSIRICPDKCYLIVGGLRGLCSSLAIYLAKMGAKYLAVMSRSGDSNVPQKIINDIRALGCDLQVCKGDVSSKEDVNRVLRNTKVTVGGIIQGAMLLRDRTFAAMTIDEYHDALSCKVQGTWNLHDVSCGLGLSLDFFTLLSSISGLCGSKGQANYAAANAFLDAFASYRSNTFGQPTTSIDLGVIEDVGYMADHEELQHRYDHQVWQPINERLLRKVFGFSIMQQDAPQAPSPSSAYQMITGIQVPQPTSSPLLSDARFSFLFPGAGPDEKDRTGRHQHEGTDHSIRAILVMIKSKAEKRAILDATADVLSKYLTKSLRLGQELNASRPLNTYGIDSLAAVEFRNFVKSELGVELTTLEVINASSLMAICETILSKISS</sequence>
<dbReference type="Pfam" id="PF23297">
    <property type="entry name" value="ACP_SdgA_C"/>
    <property type="match status" value="1"/>
</dbReference>
<evidence type="ECO:0000256" key="2">
    <source>
        <dbReference type="ARBA" id="ARBA00022553"/>
    </source>
</evidence>
<dbReference type="InterPro" id="IPR032821">
    <property type="entry name" value="PKS_assoc"/>
</dbReference>
<evidence type="ECO:0000256" key="5">
    <source>
        <dbReference type="ARBA" id="ARBA00023268"/>
    </source>
</evidence>
<dbReference type="InterPro" id="IPR009081">
    <property type="entry name" value="PP-bd_ACP"/>
</dbReference>
<evidence type="ECO:0000256" key="7">
    <source>
        <dbReference type="SAM" id="MobiDB-lite"/>
    </source>
</evidence>
<dbReference type="Pfam" id="PF00109">
    <property type="entry name" value="ketoacyl-synt"/>
    <property type="match status" value="2"/>
</dbReference>
<dbReference type="Gene3D" id="3.40.50.720">
    <property type="entry name" value="NAD(P)-binding Rossmann-like Domain"/>
    <property type="match status" value="1"/>
</dbReference>
<dbReference type="InterPro" id="IPR049900">
    <property type="entry name" value="PKS_mFAS_DH"/>
</dbReference>
<dbReference type="Pfam" id="PF02801">
    <property type="entry name" value="Ketoacyl-synt_C"/>
    <property type="match status" value="1"/>
</dbReference>
<keyword evidence="2" id="KW-0597">Phosphoprotein</keyword>
<protein>
    <recommendedName>
        <fullName evidence="13">Polyketide synthase</fullName>
    </recommendedName>
</protein>
<dbReference type="SMART" id="SM00829">
    <property type="entry name" value="PKS_ER"/>
    <property type="match status" value="1"/>
</dbReference>
<dbReference type="Pfam" id="PF00698">
    <property type="entry name" value="Acyl_transf_1"/>
    <property type="match status" value="1"/>
</dbReference>
<keyword evidence="5" id="KW-0511">Multifunctional enzyme</keyword>
<proteinExistence type="predicted"/>
<dbReference type="InterPro" id="IPR036291">
    <property type="entry name" value="NAD(P)-bd_dom_sf"/>
</dbReference>
<dbReference type="Gene3D" id="3.30.70.3290">
    <property type="match status" value="1"/>
</dbReference>
<keyword evidence="12" id="KW-1185">Reference proteome</keyword>
<dbReference type="SMART" id="SM00823">
    <property type="entry name" value="PKS_PP"/>
    <property type="match status" value="1"/>
</dbReference>
<dbReference type="SMART" id="SM00826">
    <property type="entry name" value="PKS_DH"/>
    <property type="match status" value="1"/>
</dbReference>
<evidence type="ECO:0000259" key="8">
    <source>
        <dbReference type="PROSITE" id="PS50075"/>
    </source>
</evidence>
<dbReference type="InterPro" id="IPR001227">
    <property type="entry name" value="Ac_transferase_dom_sf"/>
</dbReference>
<dbReference type="GO" id="GO:1901336">
    <property type="term" value="P:lactone biosynthetic process"/>
    <property type="evidence" value="ECO:0007669"/>
    <property type="project" value="UniProtKB-ARBA"/>
</dbReference>
<dbReference type="Pfam" id="PF13602">
    <property type="entry name" value="ADH_zinc_N_2"/>
    <property type="match status" value="1"/>
</dbReference>
<dbReference type="Gene3D" id="3.10.129.110">
    <property type="entry name" value="Polyketide synthase dehydratase"/>
    <property type="match status" value="1"/>
</dbReference>
<dbReference type="InterPro" id="IPR014030">
    <property type="entry name" value="Ketoacyl_synth_N"/>
</dbReference>
<dbReference type="InterPro" id="IPR016035">
    <property type="entry name" value="Acyl_Trfase/lysoPLipase"/>
</dbReference>
<dbReference type="Pfam" id="PF21089">
    <property type="entry name" value="PKS_DH_N"/>
    <property type="match status" value="1"/>
</dbReference>
<dbReference type="InterPro" id="IPR020843">
    <property type="entry name" value="ER"/>
</dbReference>
<feature type="region of interest" description="N-terminal hotdog fold" evidence="6">
    <location>
        <begin position="1027"/>
        <end position="1172"/>
    </location>
</feature>
<dbReference type="Gene3D" id="3.90.180.10">
    <property type="entry name" value="Medium-chain alcohol dehydrogenases, catalytic domain"/>
    <property type="match status" value="1"/>
</dbReference>
<dbReference type="SMART" id="SM00827">
    <property type="entry name" value="PKS_AT"/>
    <property type="match status" value="1"/>
</dbReference>
<dbReference type="GO" id="GO:0044550">
    <property type="term" value="P:secondary metabolite biosynthetic process"/>
    <property type="evidence" value="ECO:0007669"/>
    <property type="project" value="TreeGrafter"/>
</dbReference>
<dbReference type="PROSITE" id="PS50075">
    <property type="entry name" value="CARRIER"/>
    <property type="match status" value="1"/>
</dbReference>
<dbReference type="PROSITE" id="PS52019">
    <property type="entry name" value="PKS_MFAS_DH"/>
    <property type="match status" value="1"/>
</dbReference>
<evidence type="ECO:0000256" key="1">
    <source>
        <dbReference type="ARBA" id="ARBA00022450"/>
    </source>
</evidence>
<evidence type="ECO:0000259" key="9">
    <source>
        <dbReference type="PROSITE" id="PS52004"/>
    </source>
</evidence>
<keyword evidence="1" id="KW-0596">Phosphopantetheine</keyword>
<dbReference type="InterPro" id="IPR049551">
    <property type="entry name" value="PKS_DH_C"/>
</dbReference>
<dbReference type="PROSITE" id="PS01162">
    <property type="entry name" value="QOR_ZETA_CRYSTAL"/>
    <property type="match status" value="1"/>
</dbReference>
<dbReference type="InterPro" id="IPR002364">
    <property type="entry name" value="Quin_OxRdtase/zeta-crystal_CS"/>
</dbReference>
<feature type="domain" description="PKS/mFAS DH" evidence="10">
    <location>
        <begin position="1027"/>
        <end position="1346"/>
    </location>
</feature>
<evidence type="ECO:0000256" key="3">
    <source>
        <dbReference type="ARBA" id="ARBA00022679"/>
    </source>
</evidence>
<feature type="domain" description="Carrier" evidence="8">
    <location>
        <begin position="2412"/>
        <end position="2489"/>
    </location>
</feature>
<dbReference type="InterPro" id="IPR014043">
    <property type="entry name" value="Acyl_transferase_dom"/>
</dbReference>
<dbReference type="CDD" id="cd05195">
    <property type="entry name" value="enoyl_red"/>
    <property type="match status" value="1"/>
</dbReference>
<dbReference type="InterPro" id="IPR018201">
    <property type="entry name" value="Ketoacyl_synth_AS"/>
</dbReference>
<dbReference type="Pfam" id="PF16197">
    <property type="entry name" value="KAsynt_C_assoc"/>
    <property type="match status" value="1"/>
</dbReference>
<evidence type="ECO:0000259" key="10">
    <source>
        <dbReference type="PROSITE" id="PS52019"/>
    </source>
</evidence>
<dbReference type="GO" id="GO:0006633">
    <property type="term" value="P:fatty acid biosynthetic process"/>
    <property type="evidence" value="ECO:0007669"/>
    <property type="project" value="InterPro"/>
</dbReference>
<dbReference type="Proteomes" id="UP001392437">
    <property type="component" value="Unassembled WGS sequence"/>
</dbReference>
<name>A0AAW0R9Y0_9PEZI</name>
<dbReference type="Pfam" id="PF23114">
    <property type="entry name" value="NAD-bd_HRPKS_sdrA"/>
    <property type="match status" value="1"/>
</dbReference>
<dbReference type="InterPro" id="IPR020807">
    <property type="entry name" value="PKS_DH"/>
</dbReference>
<keyword evidence="4" id="KW-0560">Oxidoreductase</keyword>
<dbReference type="InterPro" id="IPR013154">
    <property type="entry name" value="ADH-like_N"/>
</dbReference>
<dbReference type="SUPFAM" id="SSF50129">
    <property type="entry name" value="GroES-like"/>
    <property type="match status" value="1"/>
</dbReference>
<dbReference type="PROSITE" id="PS52004">
    <property type="entry name" value="KS3_2"/>
    <property type="match status" value="1"/>
</dbReference>
<dbReference type="Gene3D" id="3.40.366.10">
    <property type="entry name" value="Malonyl-Coenzyme A Acyl Carrier Protein, domain 2"/>
    <property type="match status" value="1"/>
</dbReference>
<feature type="domain" description="Ketosynthase family 3 (KS3)" evidence="9">
    <location>
        <begin position="59"/>
        <end position="506"/>
    </location>
</feature>
<dbReference type="SUPFAM" id="SSF47336">
    <property type="entry name" value="ACP-like"/>
    <property type="match status" value="1"/>
</dbReference>
<dbReference type="InterPro" id="IPR056501">
    <property type="entry name" value="NAD-bd_HRPKS_sdrA"/>
</dbReference>
<feature type="active site" description="Proton donor; for dehydratase activity" evidence="6">
    <location>
        <position position="1249"/>
    </location>
</feature>
<feature type="compositionally biased region" description="Low complexity" evidence="7">
    <location>
        <begin position="39"/>
        <end position="54"/>
    </location>
</feature>
<evidence type="ECO:0000313" key="11">
    <source>
        <dbReference type="EMBL" id="KAK8130563.1"/>
    </source>
</evidence>
<dbReference type="Pfam" id="PF08659">
    <property type="entry name" value="KR"/>
    <property type="match status" value="1"/>
</dbReference>
<feature type="compositionally biased region" description="Polar residues" evidence="7">
    <location>
        <begin position="1"/>
        <end position="13"/>
    </location>
</feature>
<dbReference type="InterPro" id="IPR011032">
    <property type="entry name" value="GroES-like_sf"/>
</dbReference>
<dbReference type="InterPro" id="IPR057326">
    <property type="entry name" value="KR_dom"/>
</dbReference>
<reference evidence="11 12" key="1">
    <citation type="submission" date="2023-01" db="EMBL/GenBank/DDBJ databases">
        <title>Analysis of 21 Apiospora genomes using comparative genomics revels a genus with tremendous synthesis potential of carbohydrate active enzymes and secondary metabolites.</title>
        <authorList>
            <person name="Sorensen T."/>
        </authorList>
    </citation>
    <scope>NUCLEOTIDE SEQUENCE [LARGE SCALE GENOMIC DNA]</scope>
    <source>
        <strain evidence="11 12">CBS 117206</strain>
    </source>
</reference>
<evidence type="ECO:0000256" key="4">
    <source>
        <dbReference type="ARBA" id="ARBA00023002"/>
    </source>
</evidence>
<dbReference type="SUPFAM" id="SSF51735">
    <property type="entry name" value="NAD(P)-binding Rossmann-fold domains"/>
    <property type="match status" value="2"/>
</dbReference>
<comment type="caution">
    <text evidence="11">The sequence shown here is derived from an EMBL/GenBank/DDBJ whole genome shotgun (WGS) entry which is preliminary data.</text>
</comment>
<dbReference type="Pfam" id="PF14765">
    <property type="entry name" value="PS-DH"/>
    <property type="match status" value="1"/>
</dbReference>
<dbReference type="FunFam" id="3.40.50.720:FF:000209">
    <property type="entry name" value="Polyketide synthase Pks12"/>
    <property type="match status" value="1"/>
</dbReference>
<dbReference type="Gene3D" id="3.40.47.10">
    <property type="match status" value="1"/>
</dbReference>
<evidence type="ECO:0008006" key="13">
    <source>
        <dbReference type="Google" id="ProtNLM"/>
    </source>
</evidence>
<evidence type="ECO:0000313" key="12">
    <source>
        <dbReference type="Proteomes" id="UP001392437"/>
    </source>
</evidence>
<dbReference type="CDD" id="cd00833">
    <property type="entry name" value="PKS"/>
    <property type="match status" value="1"/>
</dbReference>
<dbReference type="InterPro" id="IPR013968">
    <property type="entry name" value="PKS_KR"/>
</dbReference>
<dbReference type="GO" id="GO:0008270">
    <property type="term" value="F:zinc ion binding"/>
    <property type="evidence" value="ECO:0007669"/>
    <property type="project" value="InterPro"/>
</dbReference>
<dbReference type="InterPro" id="IPR016039">
    <property type="entry name" value="Thiolase-like"/>
</dbReference>
<dbReference type="GO" id="GO:0004315">
    <property type="term" value="F:3-oxoacyl-[acyl-carrier-protein] synthase activity"/>
    <property type="evidence" value="ECO:0007669"/>
    <property type="project" value="InterPro"/>
</dbReference>
<dbReference type="InterPro" id="IPR016036">
    <property type="entry name" value="Malonyl_transacylase_ACP-bd"/>
</dbReference>
<dbReference type="Pfam" id="PF08240">
    <property type="entry name" value="ADH_N"/>
    <property type="match status" value="1"/>
</dbReference>
<dbReference type="GO" id="GO:0016491">
    <property type="term" value="F:oxidoreductase activity"/>
    <property type="evidence" value="ECO:0007669"/>
    <property type="project" value="UniProtKB-KW"/>
</dbReference>
<dbReference type="InterPro" id="IPR050091">
    <property type="entry name" value="PKS_NRPS_Biosynth_Enz"/>
</dbReference>
<feature type="compositionally biased region" description="Polar residues" evidence="7">
    <location>
        <begin position="23"/>
        <end position="32"/>
    </location>
</feature>
<evidence type="ECO:0000256" key="6">
    <source>
        <dbReference type="PROSITE-ProRule" id="PRU01363"/>
    </source>
</evidence>
<dbReference type="InterPro" id="IPR020841">
    <property type="entry name" value="PKS_Beta-ketoAc_synthase_dom"/>
</dbReference>
<dbReference type="EMBL" id="JAQQWP010000002">
    <property type="protein sequence ID" value="KAK8130563.1"/>
    <property type="molecule type" value="Genomic_DNA"/>
</dbReference>
<dbReference type="GO" id="GO:0031177">
    <property type="term" value="F:phosphopantetheine binding"/>
    <property type="evidence" value="ECO:0007669"/>
    <property type="project" value="InterPro"/>
</dbReference>
<dbReference type="InterPro" id="IPR049552">
    <property type="entry name" value="PKS_DH_N"/>
</dbReference>
<dbReference type="PROSITE" id="PS00606">
    <property type="entry name" value="KS3_1"/>
    <property type="match status" value="1"/>
</dbReference>
<dbReference type="SMART" id="SM00825">
    <property type="entry name" value="PKS_KS"/>
    <property type="match status" value="1"/>
</dbReference>
<feature type="region of interest" description="C-terminal hotdog fold" evidence="6">
    <location>
        <begin position="1185"/>
        <end position="1346"/>
    </location>
</feature>
<accession>A0AAW0R9Y0</accession>
<dbReference type="PANTHER" id="PTHR43775:SF18">
    <property type="entry name" value="ENZYME, PUTATIVE (JCVI)-RELATED"/>
    <property type="match status" value="1"/>
</dbReference>
<dbReference type="InterPro" id="IPR042104">
    <property type="entry name" value="PKS_dehydratase_sf"/>
</dbReference>
<dbReference type="InterPro" id="IPR014031">
    <property type="entry name" value="Ketoacyl_synth_C"/>
</dbReference>
<dbReference type="Gene3D" id="1.10.1200.10">
    <property type="entry name" value="ACP-like"/>
    <property type="match status" value="1"/>
</dbReference>
<organism evidence="11 12">
    <name type="scientific">Apiospora kogelbergensis</name>
    <dbReference type="NCBI Taxonomy" id="1337665"/>
    <lineage>
        <taxon>Eukaryota</taxon>
        <taxon>Fungi</taxon>
        <taxon>Dikarya</taxon>
        <taxon>Ascomycota</taxon>
        <taxon>Pezizomycotina</taxon>
        <taxon>Sordariomycetes</taxon>
        <taxon>Xylariomycetidae</taxon>
        <taxon>Amphisphaeriales</taxon>
        <taxon>Apiosporaceae</taxon>
        <taxon>Apiospora</taxon>
    </lineage>
</organism>
<keyword evidence="3" id="KW-0808">Transferase</keyword>
<dbReference type="SUPFAM" id="SSF53901">
    <property type="entry name" value="Thiolase-like"/>
    <property type="match status" value="1"/>
</dbReference>
<dbReference type="PANTHER" id="PTHR43775">
    <property type="entry name" value="FATTY ACID SYNTHASE"/>
    <property type="match status" value="1"/>
</dbReference>
<dbReference type="SUPFAM" id="SSF52151">
    <property type="entry name" value="FabD/lysophospholipase-like"/>
    <property type="match status" value="1"/>
</dbReference>